<gene>
    <name evidence="1" type="ORF">MRB53_020691</name>
</gene>
<name>A0ACC2L1N0_PERAE</name>
<comment type="caution">
    <text evidence="1">The sequence shown here is derived from an EMBL/GenBank/DDBJ whole genome shotgun (WGS) entry which is preliminary data.</text>
</comment>
<evidence type="ECO:0000313" key="1">
    <source>
        <dbReference type="EMBL" id="KAJ8627384.1"/>
    </source>
</evidence>
<reference evidence="1 2" key="1">
    <citation type="journal article" date="2022" name="Hortic Res">
        <title>A haplotype resolved chromosomal level avocado genome allows analysis of novel avocado genes.</title>
        <authorList>
            <person name="Nath O."/>
            <person name="Fletcher S.J."/>
            <person name="Hayward A."/>
            <person name="Shaw L.M."/>
            <person name="Masouleh A.K."/>
            <person name="Furtado A."/>
            <person name="Henry R.J."/>
            <person name="Mitter N."/>
        </authorList>
    </citation>
    <scope>NUCLEOTIDE SEQUENCE [LARGE SCALE GENOMIC DNA]</scope>
    <source>
        <strain evidence="2">cv. Hass</strain>
    </source>
</reference>
<dbReference type="Proteomes" id="UP001234297">
    <property type="component" value="Chromosome 6"/>
</dbReference>
<proteinExistence type="predicted"/>
<accession>A0ACC2L1N0</accession>
<protein>
    <submittedName>
        <fullName evidence="1">Uncharacterized protein</fullName>
    </submittedName>
</protein>
<evidence type="ECO:0000313" key="2">
    <source>
        <dbReference type="Proteomes" id="UP001234297"/>
    </source>
</evidence>
<organism evidence="1 2">
    <name type="scientific">Persea americana</name>
    <name type="common">Avocado</name>
    <dbReference type="NCBI Taxonomy" id="3435"/>
    <lineage>
        <taxon>Eukaryota</taxon>
        <taxon>Viridiplantae</taxon>
        <taxon>Streptophyta</taxon>
        <taxon>Embryophyta</taxon>
        <taxon>Tracheophyta</taxon>
        <taxon>Spermatophyta</taxon>
        <taxon>Magnoliopsida</taxon>
        <taxon>Magnoliidae</taxon>
        <taxon>Laurales</taxon>
        <taxon>Lauraceae</taxon>
        <taxon>Persea</taxon>
    </lineage>
</organism>
<dbReference type="EMBL" id="CM056814">
    <property type="protein sequence ID" value="KAJ8627384.1"/>
    <property type="molecule type" value="Genomic_DNA"/>
</dbReference>
<keyword evidence="2" id="KW-1185">Reference proteome</keyword>
<sequence length="138" mass="15607">MAKYLAALAIIPELKVRGTVYNTANGNCVGDYIDVINLVDALVKKYESGEKTFHSGLPRHRGQPTVYWGIGNPRVPTHGHSRIPTSHTKPFLMSCMRKKRRGRWPTADDTRETSSHSRQRQWKLLSSKVDGDMTNSEQ</sequence>